<keyword evidence="3" id="KW-1185">Reference proteome</keyword>
<protein>
    <submittedName>
        <fullName evidence="2">Uncharacterized protein</fullName>
    </submittedName>
</protein>
<feature type="region of interest" description="Disordered" evidence="1">
    <location>
        <begin position="118"/>
        <end position="145"/>
    </location>
</feature>
<accession>A0ABM9AI36</accession>
<comment type="caution">
    <text evidence="2">The sequence shown here is derived from an EMBL/GenBank/DDBJ whole genome shotgun (WGS) entry which is preliminary data.</text>
</comment>
<reference evidence="2" key="1">
    <citation type="submission" date="2021-12" db="EMBL/GenBank/DDBJ databases">
        <authorList>
            <person name="Rodrigo-Torres L."/>
            <person name="Arahal R. D."/>
            <person name="Lucena T."/>
        </authorList>
    </citation>
    <scope>NUCLEOTIDE SEQUENCE</scope>
    <source>
        <strain evidence="2">CECT 8267</strain>
    </source>
</reference>
<name>A0ABM9AI36_9GAMM</name>
<evidence type="ECO:0000313" key="3">
    <source>
        <dbReference type="Proteomes" id="UP000838100"/>
    </source>
</evidence>
<evidence type="ECO:0000313" key="2">
    <source>
        <dbReference type="EMBL" id="CAH0992702.1"/>
    </source>
</evidence>
<dbReference type="RefSeq" id="WP_237445380.1">
    <property type="nucleotide sequence ID" value="NZ_CAKLPX010000003.1"/>
</dbReference>
<feature type="compositionally biased region" description="Polar residues" evidence="1">
    <location>
        <begin position="132"/>
        <end position="143"/>
    </location>
</feature>
<gene>
    <name evidence="2" type="ORF">SIN8267_02835</name>
</gene>
<evidence type="ECO:0000256" key="1">
    <source>
        <dbReference type="SAM" id="MobiDB-lite"/>
    </source>
</evidence>
<dbReference type="EMBL" id="CAKLPX010000003">
    <property type="protein sequence ID" value="CAH0992702.1"/>
    <property type="molecule type" value="Genomic_DNA"/>
</dbReference>
<proteinExistence type="predicted"/>
<organism evidence="2 3">
    <name type="scientific">Sinobacterium norvegicum</name>
    <dbReference type="NCBI Taxonomy" id="1641715"/>
    <lineage>
        <taxon>Bacteria</taxon>
        <taxon>Pseudomonadati</taxon>
        <taxon>Pseudomonadota</taxon>
        <taxon>Gammaproteobacteria</taxon>
        <taxon>Cellvibrionales</taxon>
        <taxon>Spongiibacteraceae</taxon>
        <taxon>Sinobacterium</taxon>
    </lineage>
</organism>
<sequence length="192" mass="20781">MAERRFNLLFSGQILSDFDVATVKQNLVSQLKLTDERVEKLFSGRLLTIKKNMAEADALRFQALFANAGAKALLKEVAAEAAEVPVATEQETAEPAAVEPVAVEAPVVKAEVTSAPETVVDAEESEEPAVVNNAQPETTSADTQPVAGSVDCPRCGHNQSAGENNCNHCKMDMRAHLLRLKKRQRIKQKLSA</sequence>
<dbReference type="Proteomes" id="UP000838100">
    <property type="component" value="Unassembled WGS sequence"/>
</dbReference>